<evidence type="ECO:0000256" key="1">
    <source>
        <dbReference type="ARBA" id="ARBA00004648"/>
    </source>
</evidence>
<dbReference type="InterPro" id="IPR040911">
    <property type="entry name" value="Exostosin_GT47"/>
</dbReference>
<keyword evidence="10" id="KW-0472">Membrane</keyword>
<comment type="similarity">
    <text evidence="3">Belongs to the glycosyltransferase 47 family.</text>
</comment>
<keyword evidence="8" id="KW-0735">Signal-anchor</keyword>
<gene>
    <name evidence="15" type="ORF">FGIG_07609</name>
</gene>
<feature type="domain" description="Glycosyl transferase 64" evidence="14">
    <location>
        <begin position="536"/>
        <end position="777"/>
    </location>
</feature>
<comment type="caution">
    <text evidence="15">The sequence shown here is derived from an EMBL/GenBank/DDBJ whole genome shotgun (WGS) entry which is preliminary data.</text>
</comment>
<evidence type="ECO:0000256" key="6">
    <source>
        <dbReference type="ARBA" id="ARBA00022692"/>
    </source>
</evidence>
<dbReference type="PANTHER" id="PTHR48261:SF3">
    <property type="entry name" value="EXOSTOSIN GLYCOSYLTRANSFERASE 1"/>
    <property type="match status" value="1"/>
</dbReference>
<evidence type="ECO:0000256" key="10">
    <source>
        <dbReference type="ARBA" id="ARBA00023136"/>
    </source>
</evidence>
<dbReference type="STRING" id="46835.A0A504Y4U4"/>
<reference evidence="15 16" key="1">
    <citation type="submission" date="2019-04" db="EMBL/GenBank/DDBJ databases">
        <title>Annotation for the trematode Fasciola gigantica.</title>
        <authorList>
            <person name="Choi Y.-J."/>
        </authorList>
    </citation>
    <scope>NUCLEOTIDE SEQUENCE [LARGE SCALE GENOMIC DNA]</scope>
    <source>
        <strain evidence="15">Uganda_cow_1</strain>
    </source>
</reference>
<comment type="subcellular location">
    <subcellularLocation>
        <location evidence="1">Endoplasmic reticulum membrane</location>
        <topology evidence="1">Single-pass type II membrane protein</topology>
    </subcellularLocation>
</comment>
<keyword evidence="12" id="KW-0325">Glycoprotein</keyword>
<accession>A0A504Y4U4</accession>
<protein>
    <submittedName>
        <fullName evidence="15">Glucuronyl/N-acetylglucosaminyl transferase EXT1</fullName>
    </submittedName>
</protein>
<evidence type="ECO:0000256" key="12">
    <source>
        <dbReference type="ARBA" id="ARBA00023180"/>
    </source>
</evidence>
<comment type="pathway">
    <text evidence="2">Protein modification; protein glycosylation.</text>
</comment>
<feature type="domain" description="Exostosin GT47" evidence="13">
    <location>
        <begin position="139"/>
        <end position="441"/>
    </location>
</feature>
<evidence type="ECO:0000313" key="15">
    <source>
        <dbReference type="EMBL" id="TPP56044.1"/>
    </source>
</evidence>
<evidence type="ECO:0000256" key="2">
    <source>
        <dbReference type="ARBA" id="ARBA00004922"/>
    </source>
</evidence>
<evidence type="ECO:0000256" key="5">
    <source>
        <dbReference type="ARBA" id="ARBA00022679"/>
    </source>
</evidence>
<dbReference type="InterPro" id="IPR004263">
    <property type="entry name" value="Exostosin"/>
</dbReference>
<dbReference type="GO" id="GO:0005789">
    <property type="term" value="C:endoplasmic reticulum membrane"/>
    <property type="evidence" value="ECO:0007669"/>
    <property type="project" value="UniProtKB-SubCell"/>
</dbReference>
<keyword evidence="5 15" id="KW-0808">Transferase</keyword>
<dbReference type="Gene3D" id="3.90.550.10">
    <property type="entry name" value="Spore Coat Polysaccharide Biosynthesis Protein SpsA, Chain A"/>
    <property type="match status" value="1"/>
</dbReference>
<dbReference type="Proteomes" id="UP000316759">
    <property type="component" value="Unassembled WGS sequence"/>
</dbReference>
<evidence type="ECO:0000256" key="8">
    <source>
        <dbReference type="ARBA" id="ARBA00022968"/>
    </source>
</evidence>
<evidence type="ECO:0000313" key="16">
    <source>
        <dbReference type="Proteomes" id="UP000316759"/>
    </source>
</evidence>
<organism evidence="15 16">
    <name type="scientific">Fasciola gigantica</name>
    <name type="common">Giant liver fluke</name>
    <dbReference type="NCBI Taxonomy" id="46835"/>
    <lineage>
        <taxon>Eukaryota</taxon>
        <taxon>Metazoa</taxon>
        <taxon>Spiralia</taxon>
        <taxon>Lophotrochozoa</taxon>
        <taxon>Platyhelminthes</taxon>
        <taxon>Trematoda</taxon>
        <taxon>Digenea</taxon>
        <taxon>Plagiorchiida</taxon>
        <taxon>Echinostomata</taxon>
        <taxon>Echinostomatoidea</taxon>
        <taxon>Fasciolidae</taxon>
        <taxon>Fasciola</taxon>
    </lineage>
</organism>
<name>A0A504Y4U4_FASGI</name>
<keyword evidence="9" id="KW-1133">Transmembrane helix</keyword>
<evidence type="ECO:0000256" key="11">
    <source>
        <dbReference type="ARBA" id="ARBA00023157"/>
    </source>
</evidence>
<evidence type="ECO:0000256" key="9">
    <source>
        <dbReference type="ARBA" id="ARBA00022989"/>
    </source>
</evidence>
<keyword evidence="6" id="KW-0812">Transmembrane</keyword>
<dbReference type="GO" id="GO:0016757">
    <property type="term" value="F:glycosyltransferase activity"/>
    <property type="evidence" value="ECO:0007669"/>
    <property type="project" value="UniProtKB-KW"/>
</dbReference>
<dbReference type="GO" id="GO:0015012">
    <property type="term" value="P:heparan sulfate proteoglycan biosynthetic process"/>
    <property type="evidence" value="ECO:0007669"/>
    <property type="project" value="UniProtKB-ARBA"/>
</dbReference>
<dbReference type="InterPro" id="IPR015338">
    <property type="entry name" value="GT64_dom"/>
</dbReference>
<keyword evidence="16" id="KW-1185">Reference proteome</keyword>
<sequence>MSEYHVHPSGNPFLHNPLALFLPPFLDLVHMNRPATHPTCQAWSLLTVGSLCLAYFLSNTILLWVPTHDGHTGRNLTGRLPEGFKLGNNGVNFLDAAVWTAFASDVDSEDEAPDYSGSRASQTTCTMETCFDFSRCKGDFKVYVYPSSDGNLVSPTYGKMLNVLYHSDFLTTNPVKACLFIPSLDTLDRDPLSPQFGHRVAKQLISLPFWNQLPEMHTEEQLMSNLDLNRKPKQHQPGRNHLIFNLYAGTWPNYHEDEYRLSLGQAMLAKASFSTTRIRRNFDISLPLIHPQHSETIRESASTDFSARLRSQVRKPILLSFKGKRYVSGIGSTSRNALFHLHNGDDIIMLTTCRHGSDWTRYADRRCAFDMALYDKYDYNELMNNSTFCLVSRGRRLGSYRFLEALQASCIPVMLSNDWELPFSEVIDWRRAVVWGDERLPLILPLALRRLTDHQIVQLRQQVAFLWNTYFRSVQSIVLTTLEIIRDRIALHRRSYAIWNSPPGGLVFSQRHSAQVCHVPLEQLTGHCAAELKEGFTIIIPVRQHMCSSFRSLLGRFVSTIFQSRFIRKLLVVWLCPDLPPSADTFQPHIPVPVEIVIPDEFRDLLSGASSHPSPAVRFQPFFNVPTLAVFAFTMELELTREEVEFGYRVWQEFPGRLVGYQSASHRRNTSNGLWEYVPDPVDRNYSIVLLKAAFYHRHYNYLYWSTVESKLHEIVGVLNDCEDLLLNALIAHVSQAPPILVRAAASQNLPADTHPEEHAIQRSACLQAFAESFSATSSVFWSLRQSTNMTSMNQEQIVGANANTYLPLNYASYSFQPTTSEGGS</sequence>
<keyword evidence="7" id="KW-0256">Endoplasmic reticulum</keyword>
<evidence type="ECO:0000256" key="4">
    <source>
        <dbReference type="ARBA" id="ARBA00022676"/>
    </source>
</evidence>
<evidence type="ECO:0000256" key="3">
    <source>
        <dbReference type="ARBA" id="ARBA00010271"/>
    </source>
</evidence>
<evidence type="ECO:0000256" key="7">
    <source>
        <dbReference type="ARBA" id="ARBA00022824"/>
    </source>
</evidence>
<dbReference type="Pfam" id="PF09258">
    <property type="entry name" value="Glyco_transf_64"/>
    <property type="match status" value="1"/>
</dbReference>
<evidence type="ECO:0000259" key="13">
    <source>
        <dbReference type="Pfam" id="PF03016"/>
    </source>
</evidence>
<dbReference type="AlphaFoldDB" id="A0A504Y4U4"/>
<proteinExistence type="inferred from homology"/>
<evidence type="ECO:0000259" key="14">
    <source>
        <dbReference type="Pfam" id="PF09258"/>
    </source>
</evidence>
<keyword evidence="4" id="KW-0328">Glycosyltransferase</keyword>
<dbReference type="Pfam" id="PF03016">
    <property type="entry name" value="Exostosin_GT47"/>
    <property type="match status" value="1"/>
</dbReference>
<dbReference type="OrthoDB" id="5954868at2759"/>
<keyword evidence="11" id="KW-1015">Disulfide bond</keyword>
<dbReference type="InterPro" id="IPR029044">
    <property type="entry name" value="Nucleotide-diphossugar_trans"/>
</dbReference>
<dbReference type="EMBL" id="SUNJ01015073">
    <property type="protein sequence ID" value="TPP56044.1"/>
    <property type="molecule type" value="Genomic_DNA"/>
</dbReference>
<dbReference type="PANTHER" id="PTHR48261">
    <property type="entry name" value="ACETYLGLUCOSAMINYLTRANSFERASE"/>
    <property type="match status" value="1"/>
</dbReference>